<accession>D7CKR1</accession>
<dbReference type="GO" id="GO:2001070">
    <property type="term" value="F:starch binding"/>
    <property type="evidence" value="ECO:0007669"/>
    <property type="project" value="InterPro"/>
</dbReference>
<dbReference type="CAZy" id="CBM25">
    <property type="family name" value="Carbohydrate-Binding Module Family 25"/>
</dbReference>
<dbReference type="EMBL" id="CP002048">
    <property type="protein sequence ID" value="ADI01296.1"/>
    <property type="molecule type" value="Genomic_DNA"/>
</dbReference>
<dbReference type="Gene3D" id="2.60.40.10">
    <property type="entry name" value="Immunoglobulins"/>
    <property type="match status" value="1"/>
</dbReference>
<dbReference type="InterPro" id="IPR005085">
    <property type="entry name" value="CBM25"/>
</dbReference>
<sequence>MASEIRMQGGVVASPYPVNTGENLKIIYNGLLAQSGADRVFLHMGYGPSTHWASIHDQEMMRTDRGFETTLKVERPDRINFCFKDSANNWDNNNGMNWSV</sequence>
<dbReference type="Proteomes" id="UP000000378">
    <property type="component" value="Chromosome"/>
</dbReference>
<evidence type="ECO:0000313" key="2">
    <source>
        <dbReference type="EMBL" id="ADI01296.1"/>
    </source>
</evidence>
<evidence type="ECO:0000259" key="1">
    <source>
        <dbReference type="SMART" id="SM01066"/>
    </source>
</evidence>
<evidence type="ECO:0000313" key="3">
    <source>
        <dbReference type="Proteomes" id="UP000000378"/>
    </source>
</evidence>
<protein>
    <submittedName>
        <fullName evidence="2">Carbohydrate-binding family 25 protein</fullName>
    </submittedName>
</protein>
<keyword evidence="3" id="KW-1185">Reference proteome</keyword>
<organism evidence="2 3">
    <name type="scientific">Syntrophothermus lipocalidus (strain DSM 12680 / TGB-C1)</name>
    <dbReference type="NCBI Taxonomy" id="643648"/>
    <lineage>
        <taxon>Bacteria</taxon>
        <taxon>Bacillati</taxon>
        <taxon>Bacillota</taxon>
        <taxon>Clostridia</taxon>
        <taxon>Eubacteriales</taxon>
        <taxon>Syntrophomonadaceae</taxon>
        <taxon>Syntrophothermus</taxon>
    </lineage>
</organism>
<dbReference type="InterPro" id="IPR013783">
    <property type="entry name" value="Ig-like_fold"/>
</dbReference>
<feature type="domain" description="Carbohydrate binding module family 25" evidence="1">
    <location>
        <begin position="21"/>
        <end position="100"/>
    </location>
</feature>
<dbReference type="AlphaFoldDB" id="D7CKR1"/>
<dbReference type="eggNOG" id="ENOG5032Z2V">
    <property type="taxonomic scope" value="Bacteria"/>
</dbReference>
<name>D7CKR1_SYNLT</name>
<dbReference type="STRING" id="643648.Slip_0512"/>
<reference evidence="2 3" key="2">
    <citation type="journal article" date="2010" name="Stand. Genomic Sci.">
        <title>Complete genome sequence of Syntrophothermus lipocalidus type strain (TGB-C1).</title>
        <authorList>
            <person name="Djao O.D."/>
            <person name="Zhang X."/>
            <person name="Lucas S."/>
            <person name="Lapidus A."/>
            <person name="Del Rio T.G."/>
            <person name="Nolan M."/>
            <person name="Tice H."/>
            <person name="Cheng J.F."/>
            <person name="Han C."/>
            <person name="Tapia R."/>
            <person name="Goodwin L."/>
            <person name="Pitluck S."/>
            <person name="Liolios K."/>
            <person name="Ivanova N."/>
            <person name="Mavromatis K."/>
            <person name="Mikhailova N."/>
            <person name="Ovchinnikova G."/>
            <person name="Pati A."/>
            <person name="Brambilla E."/>
            <person name="Chen A."/>
            <person name="Palaniappan K."/>
            <person name="Land M."/>
            <person name="Hauser L."/>
            <person name="Chang Y.J."/>
            <person name="Jeffries C.D."/>
            <person name="Rohde M."/>
            <person name="Sikorski J."/>
            <person name="Spring S."/>
            <person name="Goker M."/>
            <person name="Detter J.C."/>
            <person name="Woyke T."/>
            <person name="Bristow J."/>
            <person name="Eisen J.A."/>
            <person name="Markowitz V."/>
            <person name="Hugenholtz P."/>
            <person name="Kyrpides N.C."/>
            <person name="Klenk H.P."/>
        </authorList>
    </citation>
    <scope>NUCLEOTIDE SEQUENCE [LARGE SCALE GENOMIC DNA]</scope>
    <source>
        <strain evidence="3">DSM 12680 / TGB-C1</strain>
    </source>
</reference>
<dbReference type="Pfam" id="PF16760">
    <property type="entry name" value="CBM53"/>
    <property type="match status" value="1"/>
</dbReference>
<dbReference type="HOGENOM" id="CLU_152619_0_0_9"/>
<proteinExistence type="predicted"/>
<dbReference type="RefSeq" id="WP_013174698.1">
    <property type="nucleotide sequence ID" value="NC_014220.1"/>
</dbReference>
<reference evidence="3" key="1">
    <citation type="journal article" date="2010" name="Stand. Genomic Sci.">
        <title>Complete genome sequence of Syntrophothermus lipocalidus type strain (TGB-C1T).</title>
        <authorList>
            <consortium name="US DOE Joint Genome Institute (JGI-PGF)"/>
            <person name="Djao O."/>
            <person name="Zhang X."/>
            <person name="Lucas S."/>
            <person name="Lapidus A."/>
            <person name="Glavina Del Rio T."/>
            <person name="Nolan M."/>
            <person name="Tice H."/>
            <person name="Cheng J."/>
            <person name="Han C."/>
            <person name="Tapia R."/>
            <person name="Goodwin L."/>
            <person name="Pitluck S."/>
            <person name="Liolios K."/>
            <person name="Ivanova N."/>
            <person name="Mavromatis K."/>
            <person name="Mikhailova N."/>
            <person name="Ovchinnikova G."/>
            <person name="Pati A."/>
            <person name="Brambilla E."/>
            <person name="Chen A."/>
            <person name="Palaniappan K."/>
            <person name="Land M."/>
            <person name="Hauser L."/>
            <person name="Chang Y."/>
            <person name="Jeffries C."/>
            <person name="Rohde M."/>
            <person name="Sikorski J."/>
            <person name="Spring S."/>
            <person name="Goker M."/>
            <person name="Detter J."/>
            <person name="Woyke T."/>
            <person name="Bristow J."/>
            <person name="Eisen J."/>
            <person name="Markowitz V."/>
            <person name="Hugenholtz P."/>
            <person name="Kyrpides N."/>
            <person name="Klenk H."/>
        </authorList>
    </citation>
    <scope>NUCLEOTIDE SEQUENCE [LARGE SCALE GENOMIC DNA]</scope>
    <source>
        <strain evidence="3">DSM 12680 / TGB-C1</strain>
    </source>
</reference>
<gene>
    <name evidence="2" type="ordered locus">Slip_0512</name>
</gene>
<dbReference type="KEGG" id="slp:Slip_0512"/>
<dbReference type="SMART" id="SM01066">
    <property type="entry name" value="CBM_25"/>
    <property type="match status" value="1"/>
</dbReference>